<accession>A0ABR1TAU8</accession>
<sequence>MSTNDSNGATPSQASLWGIPLPSDLVDMIVEYLDIPNIDFLSRVTKAYNSYFLRTLFKRLKRIPLNEEKYEGSVLMYAARTGNLPMLRLVVVD</sequence>
<dbReference type="Proteomes" id="UP001480595">
    <property type="component" value="Unassembled WGS sequence"/>
</dbReference>
<evidence type="ECO:0000259" key="1">
    <source>
        <dbReference type="PROSITE" id="PS50181"/>
    </source>
</evidence>
<dbReference type="GeneID" id="92097904"/>
<dbReference type="InterPro" id="IPR001810">
    <property type="entry name" value="F-box_dom"/>
</dbReference>
<keyword evidence="3" id="KW-1185">Reference proteome</keyword>
<protein>
    <recommendedName>
        <fullName evidence="1">F-box domain-containing protein</fullName>
    </recommendedName>
</protein>
<feature type="domain" description="F-box" evidence="1">
    <location>
        <begin position="15"/>
        <end position="60"/>
    </location>
</feature>
<name>A0ABR1TAU8_9PEZI</name>
<dbReference type="EMBL" id="JAQQWL010000013">
    <property type="protein sequence ID" value="KAK8042949.1"/>
    <property type="molecule type" value="Genomic_DNA"/>
</dbReference>
<gene>
    <name evidence="2" type="ORF">PG994_013432</name>
</gene>
<evidence type="ECO:0000313" key="3">
    <source>
        <dbReference type="Proteomes" id="UP001480595"/>
    </source>
</evidence>
<evidence type="ECO:0000313" key="2">
    <source>
        <dbReference type="EMBL" id="KAK8042949.1"/>
    </source>
</evidence>
<organism evidence="2 3">
    <name type="scientific">Apiospora phragmitis</name>
    <dbReference type="NCBI Taxonomy" id="2905665"/>
    <lineage>
        <taxon>Eukaryota</taxon>
        <taxon>Fungi</taxon>
        <taxon>Dikarya</taxon>
        <taxon>Ascomycota</taxon>
        <taxon>Pezizomycotina</taxon>
        <taxon>Sordariomycetes</taxon>
        <taxon>Xylariomycetidae</taxon>
        <taxon>Amphisphaeriales</taxon>
        <taxon>Apiosporaceae</taxon>
        <taxon>Apiospora</taxon>
    </lineage>
</organism>
<proteinExistence type="predicted"/>
<dbReference type="PROSITE" id="PS50181">
    <property type="entry name" value="FBOX"/>
    <property type="match status" value="1"/>
</dbReference>
<reference evidence="2 3" key="1">
    <citation type="submission" date="2023-01" db="EMBL/GenBank/DDBJ databases">
        <title>Analysis of 21 Apiospora genomes using comparative genomics revels a genus with tremendous synthesis potential of carbohydrate active enzymes and secondary metabolites.</title>
        <authorList>
            <person name="Sorensen T."/>
        </authorList>
    </citation>
    <scope>NUCLEOTIDE SEQUENCE [LARGE SCALE GENOMIC DNA]</scope>
    <source>
        <strain evidence="2 3">CBS 135458</strain>
    </source>
</reference>
<comment type="caution">
    <text evidence="2">The sequence shown here is derived from an EMBL/GenBank/DDBJ whole genome shotgun (WGS) entry which is preliminary data.</text>
</comment>
<dbReference type="RefSeq" id="XP_066709802.1">
    <property type="nucleotide sequence ID" value="XM_066864841.1"/>
</dbReference>